<feature type="transmembrane region" description="Helical" evidence="1">
    <location>
        <begin position="83"/>
        <end position="105"/>
    </location>
</feature>
<dbReference type="EMBL" id="JACXLC010000001">
    <property type="protein sequence ID" value="MBD2842644.1"/>
    <property type="molecule type" value="Genomic_DNA"/>
</dbReference>
<proteinExistence type="predicted"/>
<evidence type="ECO:0000313" key="3">
    <source>
        <dbReference type="Proteomes" id="UP000635384"/>
    </source>
</evidence>
<gene>
    <name evidence="2" type="ORF">IB285_10275</name>
</gene>
<name>A0ABR8KW46_9SPHN</name>
<reference evidence="2 3" key="1">
    <citation type="submission" date="2020-09" db="EMBL/GenBank/DDBJ databases">
        <authorList>
            <person name="Yoon J.-W."/>
        </authorList>
    </citation>
    <scope>NUCLEOTIDE SEQUENCE [LARGE SCALE GENOMIC DNA]</scope>
    <source>
        <strain evidence="2 3">KMU-140</strain>
    </source>
</reference>
<dbReference type="PANTHER" id="PTHR33802">
    <property type="entry name" value="SI:CH211-161H7.5-RELATED"/>
    <property type="match status" value="1"/>
</dbReference>
<feature type="transmembrane region" description="Helical" evidence="1">
    <location>
        <begin position="55"/>
        <end position="76"/>
    </location>
</feature>
<organism evidence="2 3">
    <name type="scientific">Erythrobacter rubeus</name>
    <dbReference type="NCBI Taxonomy" id="2760803"/>
    <lineage>
        <taxon>Bacteria</taxon>
        <taxon>Pseudomonadati</taxon>
        <taxon>Pseudomonadota</taxon>
        <taxon>Alphaproteobacteria</taxon>
        <taxon>Sphingomonadales</taxon>
        <taxon>Erythrobacteraceae</taxon>
        <taxon>Erythrobacter/Porphyrobacter group</taxon>
        <taxon>Erythrobacter</taxon>
    </lineage>
</organism>
<sequence>MVNSGSHSRSAAQRVSIILAVIIQIGATFLPALGFGDPIGDRSDSVRTLITPSGWAFSIWGPLFLGSAVFAIWQALPAQANNALLNTIGWPAAIALAAQGVWATYTEFANLTVVSAIIIFVSLIGLLIVLRALVKHGEFTPGERWITALVFSALAAWLTAASIVNVSATLVYSGIAAEDRTYPVVTAIMVGIGGLTAALATLRSRGNPWYAIVFCWALTAIYFRGGQEADVIAWTCIGAGAAVFLAALVGLSRADNSRHWFGF</sequence>
<dbReference type="PANTHER" id="PTHR33802:SF1">
    <property type="entry name" value="XK-RELATED PROTEIN"/>
    <property type="match status" value="1"/>
</dbReference>
<evidence type="ECO:0008006" key="4">
    <source>
        <dbReference type="Google" id="ProtNLM"/>
    </source>
</evidence>
<feature type="transmembrane region" description="Helical" evidence="1">
    <location>
        <begin position="111"/>
        <end position="134"/>
    </location>
</feature>
<accession>A0ABR8KW46</accession>
<keyword evidence="1" id="KW-0472">Membrane</keyword>
<protein>
    <recommendedName>
        <fullName evidence="4">Tryptophan-rich sensory protein</fullName>
    </recommendedName>
</protein>
<evidence type="ECO:0000256" key="1">
    <source>
        <dbReference type="SAM" id="Phobius"/>
    </source>
</evidence>
<dbReference type="Proteomes" id="UP000635384">
    <property type="component" value="Unassembled WGS sequence"/>
</dbReference>
<evidence type="ECO:0000313" key="2">
    <source>
        <dbReference type="EMBL" id="MBD2842644.1"/>
    </source>
</evidence>
<feature type="transmembrane region" description="Helical" evidence="1">
    <location>
        <begin position="12"/>
        <end position="35"/>
    </location>
</feature>
<feature type="transmembrane region" description="Helical" evidence="1">
    <location>
        <begin position="209"/>
        <end position="225"/>
    </location>
</feature>
<keyword evidence="1" id="KW-0812">Transmembrane</keyword>
<feature type="transmembrane region" description="Helical" evidence="1">
    <location>
        <begin position="146"/>
        <end position="175"/>
    </location>
</feature>
<feature type="transmembrane region" description="Helical" evidence="1">
    <location>
        <begin position="181"/>
        <end position="202"/>
    </location>
</feature>
<comment type="caution">
    <text evidence="2">The sequence shown here is derived from an EMBL/GenBank/DDBJ whole genome shotgun (WGS) entry which is preliminary data.</text>
</comment>
<keyword evidence="1" id="KW-1133">Transmembrane helix</keyword>
<keyword evidence="3" id="KW-1185">Reference proteome</keyword>
<feature type="transmembrane region" description="Helical" evidence="1">
    <location>
        <begin position="231"/>
        <end position="251"/>
    </location>
</feature>